<protein>
    <submittedName>
        <fullName evidence="6">LacI family transcriptional regulator</fullName>
    </submittedName>
</protein>
<name>A0ABT2M1X9_9FIRM</name>
<evidence type="ECO:0000256" key="1">
    <source>
        <dbReference type="ARBA" id="ARBA00022491"/>
    </source>
</evidence>
<dbReference type="InterPro" id="IPR010982">
    <property type="entry name" value="Lambda_DNA-bd_dom_sf"/>
</dbReference>
<sequence length="334" mass="37186">MVTIKDVAREAGVAISTVSNVFNNADIVSEDTKQKVLEAVEKLHYIPNMNAKLLKSNRKNTIGLFVTSLQGDFYKVLTQAIHLQCKLNDYLLNIYVSNDNSPDEIYRMIIASGVAGAIIYHEDLTGDYVKRIATVNIPMVFIDRNCKGKNISGVFVDDKLGASMAVDHLIKLGHKRIGYMHGNESGDDEHRYAGYAEMMEKNNLPIDKELEVRGYYEESLAYSEMRSLLSKGIDIPDAMFCANDEMAWGVIQAFQDIGVRVPEDVSVIGYDDSTISPYYGVPLTTVHSPIAEMGSVSANELFRLLKSDDDKNGTVTKLSPKMVYRSSCGRAKER</sequence>
<keyword evidence="2" id="KW-0805">Transcription regulation</keyword>
<reference evidence="6" key="1">
    <citation type="submission" date="2022-09" db="EMBL/GenBank/DDBJ databases">
        <title>Eubacterium sp. LFL-14 isolated from human feces.</title>
        <authorList>
            <person name="Liu F."/>
        </authorList>
    </citation>
    <scope>NUCLEOTIDE SEQUENCE</scope>
    <source>
        <strain evidence="6">LFL-14</strain>
    </source>
</reference>
<dbReference type="Pfam" id="PF00356">
    <property type="entry name" value="LacI"/>
    <property type="match status" value="1"/>
</dbReference>
<dbReference type="Gene3D" id="3.40.50.2300">
    <property type="match status" value="2"/>
</dbReference>
<dbReference type="SMART" id="SM00354">
    <property type="entry name" value="HTH_LACI"/>
    <property type="match status" value="1"/>
</dbReference>
<keyword evidence="3" id="KW-0238">DNA-binding</keyword>
<gene>
    <name evidence="6" type="ORF">N5B56_10630</name>
</gene>
<evidence type="ECO:0000259" key="5">
    <source>
        <dbReference type="PROSITE" id="PS50932"/>
    </source>
</evidence>
<dbReference type="InterPro" id="IPR028082">
    <property type="entry name" value="Peripla_BP_I"/>
</dbReference>
<dbReference type="EMBL" id="JAODBU010000010">
    <property type="protein sequence ID" value="MCT7399534.1"/>
    <property type="molecule type" value="Genomic_DNA"/>
</dbReference>
<dbReference type="PANTHER" id="PTHR30146">
    <property type="entry name" value="LACI-RELATED TRANSCRIPTIONAL REPRESSOR"/>
    <property type="match status" value="1"/>
</dbReference>
<dbReference type="RefSeq" id="WP_022088818.1">
    <property type="nucleotide sequence ID" value="NZ_JAODBU010000010.1"/>
</dbReference>
<dbReference type="Proteomes" id="UP001431199">
    <property type="component" value="Unassembled WGS sequence"/>
</dbReference>
<dbReference type="InterPro" id="IPR046335">
    <property type="entry name" value="LacI/GalR-like_sensor"/>
</dbReference>
<dbReference type="CDD" id="cd06267">
    <property type="entry name" value="PBP1_LacI_sugar_binding-like"/>
    <property type="match status" value="1"/>
</dbReference>
<evidence type="ECO:0000313" key="7">
    <source>
        <dbReference type="Proteomes" id="UP001431199"/>
    </source>
</evidence>
<dbReference type="SUPFAM" id="SSF47413">
    <property type="entry name" value="lambda repressor-like DNA-binding domains"/>
    <property type="match status" value="1"/>
</dbReference>
<proteinExistence type="predicted"/>
<feature type="domain" description="HTH lacI-type" evidence="5">
    <location>
        <begin position="2"/>
        <end position="56"/>
    </location>
</feature>
<evidence type="ECO:0000313" key="6">
    <source>
        <dbReference type="EMBL" id="MCT7399534.1"/>
    </source>
</evidence>
<evidence type="ECO:0000256" key="4">
    <source>
        <dbReference type="ARBA" id="ARBA00023163"/>
    </source>
</evidence>
<dbReference type="PRINTS" id="PR00036">
    <property type="entry name" value="HTHLACI"/>
</dbReference>
<dbReference type="Gene3D" id="1.10.260.40">
    <property type="entry name" value="lambda repressor-like DNA-binding domains"/>
    <property type="match status" value="1"/>
</dbReference>
<dbReference type="PROSITE" id="PS50932">
    <property type="entry name" value="HTH_LACI_2"/>
    <property type="match status" value="1"/>
</dbReference>
<keyword evidence="1" id="KW-0678">Repressor</keyword>
<evidence type="ECO:0000256" key="2">
    <source>
        <dbReference type="ARBA" id="ARBA00023015"/>
    </source>
</evidence>
<organism evidence="6 7">
    <name type="scientific">Eubacterium album</name>
    <dbReference type="NCBI Taxonomy" id="2978477"/>
    <lineage>
        <taxon>Bacteria</taxon>
        <taxon>Bacillati</taxon>
        <taxon>Bacillota</taxon>
        <taxon>Clostridia</taxon>
        <taxon>Eubacteriales</taxon>
        <taxon>Eubacteriaceae</taxon>
        <taxon>Eubacterium</taxon>
    </lineage>
</organism>
<keyword evidence="7" id="KW-1185">Reference proteome</keyword>
<dbReference type="SUPFAM" id="SSF53822">
    <property type="entry name" value="Periplasmic binding protein-like I"/>
    <property type="match status" value="1"/>
</dbReference>
<keyword evidence="4" id="KW-0804">Transcription</keyword>
<evidence type="ECO:0000256" key="3">
    <source>
        <dbReference type="ARBA" id="ARBA00023125"/>
    </source>
</evidence>
<dbReference type="PANTHER" id="PTHR30146:SF148">
    <property type="entry name" value="HTH-TYPE TRANSCRIPTIONAL REPRESSOR PURR-RELATED"/>
    <property type="match status" value="1"/>
</dbReference>
<accession>A0ABT2M1X9</accession>
<dbReference type="Pfam" id="PF13377">
    <property type="entry name" value="Peripla_BP_3"/>
    <property type="match status" value="1"/>
</dbReference>
<dbReference type="CDD" id="cd01392">
    <property type="entry name" value="HTH_LacI"/>
    <property type="match status" value="1"/>
</dbReference>
<dbReference type="InterPro" id="IPR000843">
    <property type="entry name" value="HTH_LacI"/>
</dbReference>
<comment type="caution">
    <text evidence="6">The sequence shown here is derived from an EMBL/GenBank/DDBJ whole genome shotgun (WGS) entry which is preliminary data.</text>
</comment>